<dbReference type="GO" id="GO:0031982">
    <property type="term" value="C:vesicle"/>
    <property type="evidence" value="ECO:0007669"/>
    <property type="project" value="TreeGrafter"/>
</dbReference>
<keyword evidence="5" id="KW-0812">Transmembrane</keyword>
<sequence>MEPPRTDVLTVTPWLAPVVWDGTFDPLIVDGIYKPLDLTIATTVFAVGKYMRFLKGFLESAEKHYLVGFRVHYYVFTDQPGEVPKVHLAPGRNLTTLRVPKFDRWQEISLRRMEIIRKTVEEQIRREARYIYCLDVDMHFQNRVGAEVLGELVAALHAWFYQEDRNRFPYERRPASTAYVPPDQGDFYYQAAVFGGLVDNVYRLVKTCEENLLVDKRNDIEAAWQEESHLNKYLIRHKPTKLLSPEYMWDDNKQRAGEVKVIRFSTLNKNLAEVRDN</sequence>
<protein>
    <submittedName>
        <fullName evidence="12">GBGT1 acetylgalactosaminyltransferase</fullName>
    </submittedName>
</protein>
<feature type="non-terminal residue" evidence="12">
    <location>
        <position position="277"/>
    </location>
</feature>
<dbReference type="GO" id="GO:0005794">
    <property type="term" value="C:Golgi apparatus"/>
    <property type="evidence" value="ECO:0007669"/>
    <property type="project" value="TreeGrafter"/>
</dbReference>
<proteinExistence type="inferred from homology"/>
<dbReference type="SUPFAM" id="SSF53448">
    <property type="entry name" value="Nucleotide-diphospho-sugar transferases"/>
    <property type="match status" value="1"/>
</dbReference>
<keyword evidence="6" id="KW-0735">Signal-anchor</keyword>
<feature type="non-terminal residue" evidence="12">
    <location>
        <position position="1"/>
    </location>
</feature>
<comment type="similarity">
    <text evidence="2">Belongs to the glycosyltransferase 6 family.</text>
</comment>
<comment type="cofactor">
    <cofactor evidence="11">
        <name>Mn(2+)</name>
        <dbReference type="ChEBI" id="CHEBI:29035"/>
    </cofactor>
    <text evidence="11">Binds 1 Mn(2+) ion per subunit.</text>
</comment>
<evidence type="ECO:0000256" key="6">
    <source>
        <dbReference type="ARBA" id="ARBA00022968"/>
    </source>
</evidence>
<evidence type="ECO:0000313" key="13">
    <source>
        <dbReference type="Proteomes" id="UP000736164"/>
    </source>
</evidence>
<keyword evidence="7" id="KW-1133">Transmembrane helix</keyword>
<dbReference type="InterPro" id="IPR005076">
    <property type="entry name" value="Glyco_trans_6"/>
</dbReference>
<evidence type="ECO:0000256" key="5">
    <source>
        <dbReference type="ARBA" id="ARBA00022692"/>
    </source>
</evidence>
<dbReference type="Proteomes" id="UP000736164">
    <property type="component" value="Unassembled WGS sequence"/>
</dbReference>
<keyword evidence="4" id="KW-0808">Transferase</keyword>
<evidence type="ECO:0000256" key="1">
    <source>
        <dbReference type="ARBA" id="ARBA00004606"/>
    </source>
</evidence>
<keyword evidence="11" id="KW-0479">Metal-binding</keyword>
<feature type="binding site" evidence="11">
    <location>
        <position position="137"/>
    </location>
    <ligand>
        <name>Mn(2+)</name>
        <dbReference type="ChEBI" id="CHEBI:29035"/>
    </ligand>
</feature>
<evidence type="ECO:0000256" key="7">
    <source>
        <dbReference type="ARBA" id="ARBA00022989"/>
    </source>
</evidence>
<keyword evidence="13" id="KW-1185">Reference proteome</keyword>
<dbReference type="GO" id="GO:0016020">
    <property type="term" value="C:membrane"/>
    <property type="evidence" value="ECO:0007669"/>
    <property type="project" value="UniProtKB-SubCell"/>
</dbReference>
<keyword evidence="11" id="KW-0464">Manganese</keyword>
<dbReference type="GO" id="GO:0046872">
    <property type="term" value="F:metal ion binding"/>
    <property type="evidence" value="ECO:0007669"/>
    <property type="project" value="UniProtKB-KW"/>
</dbReference>
<keyword evidence="3" id="KW-0328">Glycosyltransferase</keyword>
<accession>A0A8J7P157</accession>
<dbReference type="Gene3D" id="3.90.550.10">
    <property type="entry name" value="Spore Coat Polysaccharide Biosynthesis Protein SpsA, Chain A"/>
    <property type="match status" value="1"/>
</dbReference>
<comment type="subcellular location">
    <subcellularLocation>
        <location evidence="1">Membrane</location>
        <topology evidence="1">Single-pass type II membrane protein</topology>
    </subcellularLocation>
</comment>
<feature type="active site" description="Nucleophile" evidence="9">
    <location>
        <position position="227"/>
    </location>
</feature>
<dbReference type="InterPro" id="IPR029044">
    <property type="entry name" value="Nucleotide-diphossugar_trans"/>
</dbReference>
<feature type="binding site" evidence="10">
    <location>
        <position position="157"/>
    </location>
    <ligand>
        <name>an alpha-L-fucosyl-(1-&gt;2)-beta-D-galactosyl derivative</name>
        <dbReference type="ChEBI" id="CHEBI:140327"/>
    </ligand>
</feature>
<organism evidence="12 13">
    <name type="scientific">Atractosteus spatula</name>
    <name type="common">Alligator gar</name>
    <name type="synonym">Lepisosteus spatula</name>
    <dbReference type="NCBI Taxonomy" id="7917"/>
    <lineage>
        <taxon>Eukaryota</taxon>
        <taxon>Metazoa</taxon>
        <taxon>Chordata</taxon>
        <taxon>Craniata</taxon>
        <taxon>Vertebrata</taxon>
        <taxon>Euteleostomi</taxon>
        <taxon>Actinopterygii</taxon>
        <taxon>Neopterygii</taxon>
        <taxon>Holostei</taxon>
        <taxon>Semionotiformes</taxon>
        <taxon>Lepisosteidae</taxon>
        <taxon>Atractosteus</taxon>
    </lineage>
</organism>
<feature type="binding site" evidence="11">
    <location>
        <position position="135"/>
    </location>
    <ligand>
        <name>Mn(2+)</name>
        <dbReference type="ChEBI" id="CHEBI:29035"/>
    </ligand>
</feature>
<feature type="binding site" evidence="10">
    <location>
        <position position="227"/>
    </location>
    <ligand>
        <name>an alpha-L-fucosyl-(1-&gt;2)-beta-D-galactosyl derivative</name>
        <dbReference type="ChEBI" id="CHEBI:140327"/>
    </ligand>
</feature>
<dbReference type="PANTHER" id="PTHR10462">
    <property type="entry name" value="GLYCOSYLTRANSFERASE-RELATED"/>
    <property type="match status" value="1"/>
</dbReference>
<feature type="binding site" evidence="10">
    <location>
        <position position="50"/>
    </location>
    <ligand>
        <name>UDP-N-acetyl-alpha-D-galactosamine</name>
        <dbReference type="ChEBI" id="CHEBI:67138"/>
    </ligand>
</feature>
<dbReference type="EMBL" id="JAAWVO010058503">
    <property type="protein sequence ID" value="MBN3322105.1"/>
    <property type="molecule type" value="Genomic_DNA"/>
</dbReference>
<dbReference type="CDD" id="cd02515">
    <property type="entry name" value="Glyco_transf_6"/>
    <property type="match status" value="1"/>
</dbReference>
<dbReference type="PANTHER" id="PTHR10462:SF49">
    <property type="entry name" value="GLOBOSIDE ALPHA-1,3-N-ACETYLGALACTOSAMINYLTRANSFERASE 1"/>
    <property type="match status" value="1"/>
</dbReference>
<feature type="binding site" evidence="10">
    <location>
        <begin position="135"/>
        <end position="137"/>
    </location>
    <ligand>
        <name>UDP-N-acetyl-alpha-D-galactosamine</name>
        <dbReference type="ChEBI" id="CHEBI:67138"/>
    </ligand>
</feature>
<evidence type="ECO:0000256" key="3">
    <source>
        <dbReference type="ARBA" id="ARBA00022676"/>
    </source>
</evidence>
<gene>
    <name evidence="12" type="primary">Gbgt1_7</name>
    <name evidence="12" type="ORF">GTO95_0014352</name>
</gene>
<evidence type="ECO:0000256" key="2">
    <source>
        <dbReference type="ARBA" id="ARBA00010413"/>
    </source>
</evidence>
<dbReference type="GO" id="GO:0016758">
    <property type="term" value="F:hexosyltransferase activity"/>
    <property type="evidence" value="ECO:0007669"/>
    <property type="project" value="InterPro"/>
</dbReference>
<evidence type="ECO:0000256" key="9">
    <source>
        <dbReference type="PIRSR" id="PIRSR605076-1"/>
    </source>
</evidence>
<feature type="binding site" evidence="10">
    <location>
        <begin position="45"/>
        <end position="47"/>
    </location>
    <ligand>
        <name>UDP-N-acetyl-alpha-D-galactosamine</name>
        <dbReference type="ChEBI" id="CHEBI:67138"/>
    </ligand>
</feature>
<evidence type="ECO:0000313" key="12">
    <source>
        <dbReference type="EMBL" id="MBN3322105.1"/>
    </source>
</evidence>
<dbReference type="AlphaFoldDB" id="A0A8J7P157"/>
<comment type="caution">
    <text evidence="12">The sequence shown here is derived from an EMBL/GenBank/DDBJ whole genome shotgun (WGS) entry which is preliminary data.</text>
</comment>
<evidence type="ECO:0000256" key="4">
    <source>
        <dbReference type="ARBA" id="ARBA00022679"/>
    </source>
</evidence>
<dbReference type="GO" id="GO:0005975">
    <property type="term" value="P:carbohydrate metabolic process"/>
    <property type="evidence" value="ECO:0007669"/>
    <property type="project" value="InterPro"/>
</dbReference>
<keyword evidence="8" id="KW-0472">Membrane</keyword>
<dbReference type="FunFam" id="3.90.550.10:FF:000022">
    <property type="entry name" value="Histo-blood group ABO system transferase"/>
    <property type="match status" value="1"/>
</dbReference>
<feature type="binding site" evidence="10">
    <location>
        <position position="250"/>
    </location>
    <ligand>
        <name>an alpha-L-fucosyl-(1-&gt;2)-beta-D-galactosyl derivative</name>
        <dbReference type="ChEBI" id="CHEBI:140327"/>
    </ligand>
</feature>
<reference evidence="12" key="1">
    <citation type="journal article" date="2021" name="Cell">
        <title>Tracing the genetic footprints of vertebrate landing in non-teleost ray-finned fishes.</title>
        <authorList>
            <person name="Bi X."/>
            <person name="Wang K."/>
            <person name="Yang L."/>
            <person name="Pan H."/>
            <person name="Jiang H."/>
            <person name="Wei Q."/>
            <person name="Fang M."/>
            <person name="Yu H."/>
            <person name="Zhu C."/>
            <person name="Cai Y."/>
            <person name="He Y."/>
            <person name="Gan X."/>
            <person name="Zeng H."/>
            <person name="Yu D."/>
            <person name="Zhu Y."/>
            <person name="Jiang H."/>
            <person name="Qiu Q."/>
            <person name="Yang H."/>
            <person name="Zhang Y.E."/>
            <person name="Wang W."/>
            <person name="Zhu M."/>
            <person name="He S."/>
            <person name="Zhang G."/>
        </authorList>
    </citation>
    <scope>NUCLEOTIDE SEQUENCE</scope>
    <source>
        <strain evidence="12">Allg_001</strain>
    </source>
</reference>
<name>A0A8J7P157_ATRSP</name>
<evidence type="ECO:0000256" key="11">
    <source>
        <dbReference type="PIRSR" id="PIRSR605076-3"/>
    </source>
</evidence>
<evidence type="ECO:0000256" key="10">
    <source>
        <dbReference type="PIRSR" id="PIRSR605076-2"/>
    </source>
</evidence>
<dbReference type="Pfam" id="PF03414">
    <property type="entry name" value="Glyco_transf_6"/>
    <property type="match status" value="1"/>
</dbReference>
<evidence type="ECO:0000256" key="8">
    <source>
        <dbReference type="ARBA" id="ARBA00023136"/>
    </source>
</evidence>